<dbReference type="AlphaFoldDB" id="A0A4Y2TFS4"/>
<name>A0A4Y2TFS4_ARAVE</name>
<evidence type="ECO:0000313" key="2">
    <source>
        <dbReference type="Proteomes" id="UP000499080"/>
    </source>
</evidence>
<accession>A0A4Y2TFS4</accession>
<gene>
    <name evidence="1" type="ORF">AVEN_168897_1</name>
</gene>
<protein>
    <submittedName>
        <fullName evidence="1">Uncharacterized protein</fullName>
    </submittedName>
</protein>
<organism evidence="1 2">
    <name type="scientific">Araneus ventricosus</name>
    <name type="common">Orbweaver spider</name>
    <name type="synonym">Epeira ventricosa</name>
    <dbReference type="NCBI Taxonomy" id="182803"/>
    <lineage>
        <taxon>Eukaryota</taxon>
        <taxon>Metazoa</taxon>
        <taxon>Ecdysozoa</taxon>
        <taxon>Arthropoda</taxon>
        <taxon>Chelicerata</taxon>
        <taxon>Arachnida</taxon>
        <taxon>Araneae</taxon>
        <taxon>Araneomorphae</taxon>
        <taxon>Entelegynae</taxon>
        <taxon>Araneoidea</taxon>
        <taxon>Araneidae</taxon>
        <taxon>Araneus</taxon>
    </lineage>
</organism>
<dbReference type="Proteomes" id="UP000499080">
    <property type="component" value="Unassembled WGS sequence"/>
</dbReference>
<evidence type="ECO:0000313" key="1">
    <source>
        <dbReference type="EMBL" id="GBN99462.1"/>
    </source>
</evidence>
<reference evidence="1 2" key="1">
    <citation type="journal article" date="2019" name="Sci. Rep.">
        <title>Orb-weaving spider Araneus ventricosus genome elucidates the spidroin gene catalogue.</title>
        <authorList>
            <person name="Kono N."/>
            <person name="Nakamura H."/>
            <person name="Ohtoshi R."/>
            <person name="Moran D.A.P."/>
            <person name="Shinohara A."/>
            <person name="Yoshida Y."/>
            <person name="Fujiwara M."/>
            <person name="Mori M."/>
            <person name="Tomita M."/>
            <person name="Arakawa K."/>
        </authorList>
    </citation>
    <scope>NUCLEOTIDE SEQUENCE [LARGE SCALE GENOMIC DNA]</scope>
</reference>
<dbReference type="EMBL" id="BGPR01028353">
    <property type="protein sequence ID" value="GBN99462.1"/>
    <property type="molecule type" value="Genomic_DNA"/>
</dbReference>
<proteinExistence type="predicted"/>
<comment type="caution">
    <text evidence="1">The sequence shown here is derived from an EMBL/GenBank/DDBJ whole genome shotgun (WGS) entry which is preliminary data.</text>
</comment>
<keyword evidence="2" id="KW-1185">Reference proteome</keyword>
<sequence>MRNRPSLGLGFGAGGFQVRYPIPLKIHCVWGLLHAKSYVMAKRSPTGVAWKLGERVPIQVSSSSSDPGSKLRGEALELLRNGTFKLNLNRNIQICATNLNSKLKKTINFHLLQERTKFKKMINFHLLQKRTTFQKMINFHLLQKRTKFQKMINFHLLQKRTKFQKMINFHLLQK</sequence>